<keyword evidence="1" id="KW-0812">Transmembrane</keyword>
<evidence type="ECO:0000256" key="1">
    <source>
        <dbReference type="SAM" id="Phobius"/>
    </source>
</evidence>
<accession>A0A5F1Y7D2</accession>
<dbReference type="OrthoDB" id="8590912at2"/>
<dbReference type="Pfam" id="PF13160">
    <property type="entry name" value="DUF3995"/>
    <property type="match status" value="1"/>
</dbReference>
<proteinExistence type="predicted"/>
<evidence type="ECO:0000313" key="2">
    <source>
        <dbReference type="EMBL" id="TGK28976.1"/>
    </source>
</evidence>
<feature type="transmembrane region" description="Helical" evidence="1">
    <location>
        <begin position="12"/>
        <end position="33"/>
    </location>
</feature>
<keyword evidence="1" id="KW-1133">Transmembrane helix</keyword>
<dbReference type="InterPro" id="IPR025058">
    <property type="entry name" value="DUF3995"/>
</dbReference>
<reference evidence="2" key="1">
    <citation type="journal article" date="2019" name="PLoS Negl. Trop. Dis.">
        <title>Revisiting the worldwide diversity of Leptospira species in the environment.</title>
        <authorList>
            <person name="Vincent A.T."/>
            <person name="Schiettekatte O."/>
            <person name="Bourhy P."/>
            <person name="Veyrier F.J."/>
            <person name="Picardeau M."/>
        </authorList>
    </citation>
    <scope>NUCLEOTIDE SEQUENCE [LARGE SCALE GENOMIC DNA]</scope>
    <source>
        <strain evidence="2">201800299</strain>
    </source>
</reference>
<keyword evidence="3" id="KW-1185">Reference proteome</keyword>
<gene>
    <name evidence="2" type="ORF">EHQ17_16595</name>
</gene>
<name>A0A5F1Y7D2_9LEPT</name>
<protein>
    <submittedName>
        <fullName evidence="2">DUF3995 domain-containing protein</fullName>
    </submittedName>
</protein>
<dbReference type="EMBL" id="RQFA01000073">
    <property type="protein sequence ID" value="TGK28976.1"/>
    <property type="molecule type" value="Genomic_DNA"/>
</dbReference>
<sequence>MTEPEIRWDWISWIASWTGGWILFSLSSLHFYWAAGGNYGKNRAVPEWKGKPAFVPGKISTLAVALLLFVASVLPIGWKLRLFLPIPEHVVRYGIYFLSFVFLLRAIGDFRFVGFFKSVSGTDFAEADSIFYSPLCLFLSVCLFLSTR</sequence>
<feature type="transmembrane region" description="Helical" evidence="1">
    <location>
        <begin position="53"/>
        <end position="78"/>
    </location>
</feature>
<feature type="transmembrane region" description="Helical" evidence="1">
    <location>
        <begin position="90"/>
        <end position="110"/>
    </location>
</feature>
<dbReference type="Proteomes" id="UP000298277">
    <property type="component" value="Unassembled WGS sequence"/>
</dbReference>
<feature type="transmembrane region" description="Helical" evidence="1">
    <location>
        <begin position="130"/>
        <end position="147"/>
    </location>
</feature>
<keyword evidence="1" id="KW-0472">Membrane</keyword>
<evidence type="ECO:0000313" key="3">
    <source>
        <dbReference type="Proteomes" id="UP000298277"/>
    </source>
</evidence>
<dbReference type="RefSeq" id="WP_135589908.1">
    <property type="nucleotide sequence ID" value="NZ_RQEZ01000108.1"/>
</dbReference>
<organism evidence="2 3">
    <name type="scientific">Leptospira gomenensis</name>
    <dbReference type="NCBI Taxonomy" id="2484974"/>
    <lineage>
        <taxon>Bacteria</taxon>
        <taxon>Pseudomonadati</taxon>
        <taxon>Spirochaetota</taxon>
        <taxon>Spirochaetia</taxon>
        <taxon>Leptospirales</taxon>
        <taxon>Leptospiraceae</taxon>
        <taxon>Leptospira</taxon>
    </lineage>
</organism>
<comment type="caution">
    <text evidence="2">The sequence shown here is derived from an EMBL/GenBank/DDBJ whole genome shotgun (WGS) entry which is preliminary data.</text>
</comment>
<dbReference type="AlphaFoldDB" id="A0A5F1Y7D2"/>